<protein>
    <submittedName>
        <fullName evidence="2">Uncharacterized protein</fullName>
    </submittedName>
</protein>
<dbReference type="Proteomes" id="UP001187682">
    <property type="component" value="Unassembled WGS sequence"/>
</dbReference>
<evidence type="ECO:0000313" key="3">
    <source>
        <dbReference type="Proteomes" id="UP001187682"/>
    </source>
</evidence>
<feature type="region of interest" description="Disordered" evidence="1">
    <location>
        <begin position="1"/>
        <end position="46"/>
    </location>
</feature>
<sequence length="46" mass="5052">MSASSEDHKPHWADRSFYREPGEGSGTGTSMALRDITVRQSEGIIT</sequence>
<gene>
    <name evidence="2" type="ORF">DNG_07942</name>
</gene>
<reference evidence="2" key="1">
    <citation type="submission" date="2018-03" db="EMBL/GenBank/DDBJ databases">
        <authorList>
            <person name="Guldener U."/>
        </authorList>
    </citation>
    <scope>NUCLEOTIDE SEQUENCE</scope>
</reference>
<name>A0AAE8N2T6_9PEZI</name>
<dbReference type="AlphaFoldDB" id="A0AAE8N2T6"/>
<feature type="compositionally biased region" description="Basic and acidic residues" evidence="1">
    <location>
        <begin position="1"/>
        <end position="22"/>
    </location>
</feature>
<comment type="caution">
    <text evidence="2">The sequence shown here is derived from an EMBL/GenBank/DDBJ whole genome shotgun (WGS) entry which is preliminary data.</text>
</comment>
<proteinExistence type="predicted"/>
<keyword evidence="3" id="KW-1185">Reference proteome</keyword>
<evidence type="ECO:0000313" key="2">
    <source>
        <dbReference type="EMBL" id="SPO05255.1"/>
    </source>
</evidence>
<evidence type="ECO:0000256" key="1">
    <source>
        <dbReference type="SAM" id="MobiDB-lite"/>
    </source>
</evidence>
<accession>A0AAE8N2T6</accession>
<organism evidence="2 3">
    <name type="scientific">Cephalotrichum gorgonifer</name>
    <dbReference type="NCBI Taxonomy" id="2041049"/>
    <lineage>
        <taxon>Eukaryota</taxon>
        <taxon>Fungi</taxon>
        <taxon>Dikarya</taxon>
        <taxon>Ascomycota</taxon>
        <taxon>Pezizomycotina</taxon>
        <taxon>Sordariomycetes</taxon>
        <taxon>Hypocreomycetidae</taxon>
        <taxon>Microascales</taxon>
        <taxon>Microascaceae</taxon>
        <taxon>Cephalotrichum</taxon>
    </lineage>
</organism>
<dbReference type="EMBL" id="ONZQ02000012">
    <property type="protein sequence ID" value="SPO05255.1"/>
    <property type="molecule type" value="Genomic_DNA"/>
</dbReference>